<reference evidence="7" key="1">
    <citation type="submission" date="2020-02" db="EMBL/GenBank/DDBJ databases">
        <authorList>
            <person name="Meier V. D."/>
        </authorList>
    </citation>
    <scope>NUCLEOTIDE SEQUENCE</scope>
    <source>
        <strain evidence="7">AVDCRST_MAG56</strain>
    </source>
</reference>
<proteinExistence type="inferred from homology"/>
<keyword evidence="3" id="KW-0731">Sigma factor</keyword>
<dbReference type="SUPFAM" id="SSF88659">
    <property type="entry name" value="Sigma3 and sigma4 domains of RNA polymerase sigma factors"/>
    <property type="match status" value="1"/>
</dbReference>
<keyword evidence="2" id="KW-0805">Transcription regulation</keyword>
<dbReference type="InterPro" id="IPR013249">
    <property type="entry name" value="RNA_pol_sigma70_r4_t2"/>
</dbReference>
<dbReference type="AlphaFoldDB" id="A0A6J4KCD5"/>
<evidence type="ECO:0000256" key="1">
    <source>
        <dbReference type="ARBA" id="ARBA00010641"/>
    </source>
</evidence>
<dbReference type="InterPro" id="IPR036388">
    <property type="entry name" value="WH-like_DNA-bd_sf"/>
</dbReference>
<dbReference type="PANTHER" id="PTHR43133">
    <property type="entry name" value="RNA POLYMERASE ECF-TYPE SIGMA FACTO"/>
    <property type="match status" value="1"/>
</dbReference>
<dbReference type="GO" id="GO:0003677">
    <property type="term" value="F:DNA binding"/>
    <property type="evidence" value="ECO:0007669"/>
    <property type="project" value="InterPro"/>
</dbReference>
<keyword evidence="4" id="KW-0804">Transcription</keyword>
<feature type="domain" description="RNA polymerase sigma-70 region 2" evidence="5">
    <location>
        <begin position="51"/>
        <end position="115"/>
    </location>
</feature>
<dbReference type="PANTHER" id="PTHR43133:SF46">
    <property type="entry name" value="RNA POLYMERASE SIGMA-70 FACTOR ECF SUBFAMILY"/>
    <property type="match status" value="1"/>
</dbReference>
<sequence length="220" mass="25786">MRSDNYGFTEQSKVFLPERPERENKDRVAQDKELFIRKTFEDNPEKGVELLFKFYYRPLCSHAARYVYSKELAEDLVGEVFERFWQRQLYAQVSTSFQAYLFTAVRHQAFQHLRAEFSKKRPAGIDELDLASLSPSPHQLLQYDELYFEVEKTIQSLSAPVRRVFLMSRFEGKKNTSIAEELQISVKTVEAHITKSLHLLRKTLHDQSLLTVLALIGTLY</sequence>
<evidence type="ECO:0000313" key="7">
    <source>
        <dbReference type="EMBL" id="CAA9300505.1"/>
    </source>
</evidence>
<dbReference type="Gene3D" id="1.10.1740.10">
    <property type="match status" value="1"/>
</dbReference>
<dbReference type="NCBIfam" id="TIGR02937">
    <property type="entry name" value="sigma70-ECF"/>
    <property type="match status" value="1"/>
</dbReference>
<dbReference type="NCBIfam" id="TIGR02985">
    <property type="entry name" value="Sig70_bacteroi1"/>
    <property type="match status" value="1"/>
</dbReference>
<dbReference type="InterPro" id="IPR013324">
    <property type="entry name" value="RNA_pol_sigma_r3/r4-like"/>
</dbReference>
<organism evidence="7">
    <name type="scientific">uncultured Cytophagales bacterium</name>
    <dbReference type="NCBI Taxonomy" id="158755"/>
    <lineage>
        <taxon>Bacteria</taxon>
        <taxon>Pseudomonadati</taxon>
        <taxon>Bacteroidota</taxon>
        <taxon>Sphingobacteriia</taxon>
        <taxon>Sphingobacteriales</taxon>
        <taxon>environmental samples</taxon>
    </lineage>
</organism>
<dbReference type="InterPro" id="IPR013325">
    <property type="entry name" value="RNA_pol_sigma_r2"/>
</dbReference>
<dbReference type="EMBL" id="CADCTQ010000446">
    <property type="protein sequence ID" value="CAA9300505.1"/>
    <property type="molecule type" value="Genomic_DNA"/>
</dbReference>
<feature type="domain" description="RNA polymerase sigma factor 70 region 4 type 2" evidence="6">
    <location>
        <begin position="149"/>
        <end position="196"/>
    </location>
</feature>
<evidence type="ECO:0000256" key="2">
    <source>
        <dbReference type="ARBA" id="ARBA00023015"/>
    </source>
</evidence>
<gene>
    <name evidence="7" type="ORF">AVDCRST_MAG56-5487</name>
</gene>
<dbReference type="InterPro" id="IPR014284">
    <property type="entry name" value="RNA_pol_sigma-70_dom"/>
</dbReference>
<evidence type="ECO:0000259" key="5">
    <source>
        <dbReference type="Pfam" id="PF04542"/>
    </source>
</evidence>
<evidence type="ECO:0000256" key="3">
    <source>
        <dbReference type="ARBA" id="ARBA00023082"/>
    </source>
</evidence>
<dbReference type="SUPFAM" id="SSF88946">
    <property type="entry name" value="Sigma2 domain of RNA polymerase sigma factors"/>
    <property type="match status" value="1"/>
</dbReference>
<dbReference type="GO" id="GO:0016987">
    <property type="term" value="F:sigma factor activity"/>
    <property type="evidence" value="ECO:0007669"/>
    <property type="project" value="UniProtKB-KW"/>
</dbReference>
<dbReference type="InterPro" id="IPR014327">
    <property type="entry name" value="RNA_pol_sigma70_bacteroid"/>
</dbReference>
<accession>A0A6J4KCD5</accession>
<evidence type="ECO:0000256" key="4">
    <source>
        <dbReference type="ARBA" id="ARBA00023163"/>
    </source>
</evidence>
<protein>
    <submittedName>
        <fullName evidence="7">RNA polymerase ECF-type sigma factor</fullName>
    </submittedName>
</protein>
<dbReference type="Pfam" id="PF08281">
    <property type="entry name" value="Sigma70_r4_2"/>
    <property type="match status" value="1"/>
</dbReference>
<dbReference type="Gene3D" id="1.10.10.10">
    <property type="entry name" value="Winged helix-like DNA-binding domain superfamily/Winged helix DNA-binding domain"/>
    <property type="match status" value="1"/>
</dbReference>
<dbReference type="Pfam" id="PF04542">
    <property type="entry name" value="Sigma70_r2"/>
    <property type="match status" value="1"/>
</dbReference>
<dbReference type="GO" id="GO:0006352">
    <property type="term" value="P:DNA-templated transcription initiation"/>
    <property type="evidence" value="ECO:0007669"/>
    <property type="project" value="InterPro"/>
</dbReference>
<dbReference type="InterPro" id="IPR039425">
    <property type="entry name" value="RNA_pol_sigma-70-like"/>
</dbReference>
<comment type="similarity">
    <text evidence="1">Belongs to the sigma-70 factor family. ECF subfamily.</text>
</comment>
<name>A0A6J4KCD5_9SPHI</name>
<dbReference type="InterPro" id="IPR007627">
    <property type="entry name" value="RNA_pol_sigma70_r2"/>
</dbReference>
<evidence type="ECO:0000259" key="6">
    <source>
        <dbReference type="Pfam" id="PF08281"/>
    </source>
</evidence>